<dbReference type="Pfam" id="PF12900">
    <property type="entry name" value="Pyridox_ox_2"/>
    <property type="match status" value="1"/>
</dbReference>
<dbReference type="SUPFAM" id="SSF50475">
    <property type="entry name" value="FMN-binding split barrel"/>
    <property type="match status" value="1"/>
</dbReference>
<comment type="caution">
    <text evidence="1">The sequence shown here is derived from an EMBL/GenBank/DDBJ whole genome shotgun (WGS) entry which is preliminary data.</text>
</comment>
<reference evidence="1 2" key="1">
    <citation type="submission" date="2022-04" db="EMBL/GenBank/DDBJ databases">
        <title>Streptomyces sp. nov. LCR6-01 isolated from Lichen of Dirinaria sp.</title>
        <authorList>
            <person name="Kanchanasin P."/>
            <person name="Tanasupawat S."/>
            <person name="Phongsopitanun W."/>
        </authorList>
    </citation>
    <scope>NUCLEOTIDE SEQUENCE [LARGE SCALE GENOMIC DNA]</scope>
    <source>
        <strain evidence="1 2">LCR6-01</strain>
    </source>
</reference>
<protein>
    <submittedName>
        <fullName evidence="1">Pyridoxamine 5'-phosphate oxidase family protein</fullName>
    </submittedName>
</protein>
<dbReference type="RefSeq" id="WP_248631406.1">
    <property type="nucleotide sequence ID" value="NZ_JALPTH010000002.1"/>
</dbReference>
<dbReference type="Gene3D" id="2.30.110.10">
    <property type="entry name" value="Electron Transport, Fmn-binding Protein, Chain A"/>
    <property type="match status" value="1"/>
</dbReference>
<keyword evidence="2" id="KW-1185">Reference proteome</keyword>
<dbReference type="InterPro" id="IPR012349">
    <property type="entry name" value="Split_barrel_FMN-bd"/>
</dbReference>
<evidence type="ECO:0000313" key="1">
    <source>
        <dbReference type="EMBL" id="MCK8676209.1"/>
    </source>
</evidence>
<name>A0ABT0I4H0_9ACTN</name>
<dbReference type="EMBL" id="JALPTH010000002">
    <property type="protein sequence ID" value="MCK8676209.1"/>
    <property type="molecule type" value="Genomic_DNA"/>
</dbReference>
<evidence type="ECO:0000313" key="2">
    <source>
        <dbReference type="Proteomes" id="UP001522868"/>
    </source>
</evidence>
<proteinExistence type="predicted"/>
<dbReference type="Proteomes" id="UP001522868">
    <property type="component" value="Unassembled WGS sequence"/>
</dbReference>
<organism evidence="1 2">
    <name type="scientific">Streptomyces lichenis</name>
    <dbReference type="NCBI Taxonomy" id="2306967"/>
    <lineage>
        <taxon>Bacteria</taxon>
        <taxon>Bacillati</taxon>
        <taxon>Actinomycetota</taxon>
        <taxon>Actinomycetes</taxon>
        <taxon>Kitasatosporales</taxon>
        <taxon>Streptomycetaceae</taxon>
        <taxon>Streptomyces</taxon>
    </lineage>
</organism>
<sequence length="147" mass="15313">MHSAAPHPEGPPTMPDGLAEALALLRRVSWGRLAMTRQAMPFMAPAGHLVTADGAVLLRLHRALGRPGAYDGGVVAYGADNLGSGDRGSGARALWSAQITGTARLVEPAAAEGAPFGPPPRRADGMPYEPVYLRIDPQFGTVHTLDG</sequence>
<accession>A0ABT0I4H0</accession>
<gene>
    <name evidence="1" type="ORF">M1O15_02010</name>
</gene>
<dbReference type="InterPro" id="IPR024747">
    <property type="entry name" value="Pyridox_Oxase-rel"/>
</dbReference>